<dbReference type="Gramene" id="Aco003598.1.mrna1">
    <property type="protein sequence ID" value="Aco003598.1.mrna1.cds1"/>
    <property type="gene ID" value="Aco003598.1.path1"/>
</dbReference>
<dbReference type="Pfam" id="PF00249">
    <property type="entry name" value="Myb_DNA-binding"/>
    <property type="match status" value="2"/>
</dbReference>
<organism evidence="6 7">
    <name type="scientific">Ananas comosus</name>
    <name type="common">Pineapple</name>
    <name type="synonym">Ananas ananas</name>
    <dbReference type="NCBI Taxonomy" id="4615"/>
    <lineage>
        <taxon>Eukaryota</taxon>
        <taxon>Viridiplantae</taxon>
        <taxon>Streptophyta</taxon>
        <taxon>Embryophyta</taxon>
        <taxon>Tracheophyta</taxon>
        <taxon>Spermatophyta</taxon>
        <taxon>Magnoliopsida</taxon>
        <taxon>Liliopsida</taxon>
        <taxon>Poales</taxon>
        <taxon>Bromeliaceae</taxon>
        <taxon>Bromelioideae</taxon>
        <taxon>Ananas</taxon>
    </lineage>
</organism>
<dbReference type="SMART" id="SM00717">
    <property type="entry name" value="SANT"/>
    <property type="match status" value="2"/>
</dbReference>
<keyword evidence="2" id="KW-0238">DNA-binding</keyword>
<protein>
    <submittedName>
        <fullName evidence="7">Transcription factor MYB44-like</fullName>
    </submittedName>
</protein>
<dbReference type="PROSITE" id="PS50090">
    <property type="entry name" value="MYB_LIKE"/>
    <property type="match status" value="2"/>
</dbReference>
<feature type="compositionally biased region" description="Basic and acidic residues" evidence="3">
    <location>
        <begin position="36"/>
        <end position="48"/>
    </location>
</feature>
<dbReference type="InterPro" id="IPR050560">
    <property type="entry name" value="MYB_TF"/>
</dbReference>
<evidence type="ECO:0000256" key="3">
    <source>
        <dbReference type="SAM" id="MobiDB-lite"/>
    </source>
</evidence>
<dbReference type="GeneID" id="109723363"/>
<dbReference type="Gene3D" id="1.10.10.60">
    <property type="entry name" value="Homeodomain-like"/>
    <property type="match status" value="2"/>
</dbReference>
<dbReference type="AlphaFoldDB" id="A0A6P5GH60"/>
<feature type="region of interest" description="Disordered" evidence="3">
    <location>
        <begin position="140"/>
        <end position="180"/>
    </location>
</feature>
<evidence type="ECO:0000259" key="4">
    <source>
        <dbReference type="PROSITE" id="PS50090"/>
    </source>
</evidence>
<feature type="domain" description="HTH myb-type" evidence="5">
    <location>
        <begin position="44"/>
        <end position="94"/>
    </location>
</feature>
<gene>
    <name evidence="7" type="primary">LOC109723363</name>
</gene>
<reference evidence="6" key="1">
    <citation type="journal article" date="2015" name="Nat. Genet.">
        <title>The pineapple genome and the evolution of CAM photosynthesis.</title>
        <authorList>
            <person name="Ming R."/>
            <person name="VanBuren R."/>
            <person name="Wai C.M."/>
            <person name="Tang H."/>
            <person name="Schatz M.C."/>
            <person name="Bowers J.E."/>
            <person name="Lyons E."/>
            <person name="Wang M.L."/>
            <person name="Chen J."/>
            <person name="Biggers E."/>
            <person name="Zhang J."/>
            <person name="Huang L."/>
            <person name="Zhang L."/>
            <person name="Miao W."/>
            <person name="Zhang J."/>
            <person name="Ye Z."/>
            <person name="Miao C."/>
            <person name="Lin Z."/>
            <person name="Wang H."/>
            <person name="Zhou H."/>
            <person name="Yim W.C."/>
            <person name="Priest H.D."/>
            <person name="Zheng C."/>
            <person name="Woodhouse M."/>
            <person name="Edger P.P."/>
            <person name="Guyot R."/>
            <person name="Guo H.B."/>
            <person name="Guo H."/>
            <person name="Zheng G."/>
            <person name="Singh R."/>
            <person name="Sharma A."/>
            <person name="Min X."/>
            <person name="Zheng Y."/>
            <person name="Lee H."/>
            <person name="Gurtowski J."/>
            <person name="Sedlazeck F.J."/>
            <person name="Harkess A."/>
            <person name="McKain M.R."/>
            <person name="Liao Z."/>
            <person name="Fang J."/>
            <person name="Liu J."/>
            <person name="Zhang X."/>
            <person name="Zhang Q."/>
            <person name="Hu W."/>
            <person name="Qin Y."/>
            <person name="Wang K."/>
            <person name="Chen L.Y."/>
            <person name="Shirley N."/>
            <person name="Lin Y.R."/>
            <person name="Liu L.Y."/>
            <person name="Hernandez A.G."/>
            <person name="Wright C.L."/>
            <person name="Bulone V."/>
            <person name="Tuskan G.A."/>
            <person name="Heath K."/>
            <person name="Zee F."/>
            <person name="Moore P.H."/>
            <person name="Sunkar R."/>
            <person name="Leebens-Mack J.H."/>
            <person name="Mockler T."/>
            <person name="Bennetzen J.L."/>
            <person name="Freeling M."/>
            <person name="Sankoff D."/>
            <person name="Paterson A.H."/>
            <person name="Zhu X."/>
            <person name="Yang X."/>
            <person name="Smith J.A."/>
            <person name="Cushman J.C."/>
            <person name="Paull R.E."/>
            <person name="Yu Q."/>
        </authorList>
    </citation>
    <scope>NUCLEOTIDE SEQUENCE [LARGE SCALE GENOMIC DNA]</scope>
    <source>
        <strain evidence="6">cv. F153</strain>
    </source>
</reference>
<dbReference type="InterPro" id="IPR001005">
    <property type="entry name" value="SANT/Myb"/>
</dbReference>
<keyword evidence="1" id="KW-0677">Repeat</keyword>
<dbReference type="SUPFAM" id="SSF46689">
    <property type="entry name" value="Homeodomain-like"/>
    <property type="match status" value="1"/>
</dbReference>
<dbReference type="Proteomes" id="UP000515123">
    <property type="component" value="Linkage group 17"/>
</dbReference>
<evidence type="ECO:0000256" key="1">
    <source>
        <dbReference type="ARBA" id="ARBA00022737"/>
    </source>
</evidence>
<feature type="domain" description="Myb-like" evidence="4">
    <location>
        <begin position="91"/>
        <end position="141"/>
    </location>
</feature>
<feature type="domain" description="HTH myb-type" evidence="5">
    <location>
        <begin position="98"/>
        <end position="145"/>
    </location>
</feature>
<dbReference type="InterPro" id="IPR017930">
    <property type="entry name" value="Myb_dom"/>
</dbReference>
<keyword evidence="6" id="KW-1185">Reference proteome</keyword>
<dbReference type="InterPro" id="IPR009057">
    <property type="entry name" value="Homeodomain-like_sf"/>
</dbReference>
<feature type="compositionally biased region" description="Basic and acidic residues" evidence="3">
    <location>
        <begin position="147"/>
        <end position="160"/>
    </location>
</feature>
<dbReference type="PROSITE" id="PS51294">
    <property type="entry name" value="HTH_MYB"/>
    <property type="match status" value="2"/>
</dbReference>
<feature type="region of interest" description="Disordered" evidence="3">
    <location>
        <begin position="1"/>
        <end position="48"/>
    </location>
</feature>
<accession>A0A6P5GH60</accession>
<dbReference type="GO" id="GO:0005634">
    <property type="term" value="C:nucleus"/>
    <property type="evidence" value="ECO:0007669"/>
    <property type="project" value="TreeGrafter"/>
</dbReference>
<dbReference type="GO" id="GO:0000981">
    <property type="term" value="F:DNA-binding transcription factor activity, RNA polymerase II-specific"/>
    <property type="evidence" value="ECO:0007669"/>
    <property type="project" value="TreeGrafter"/>
</dbReference>
<dbReference type="OrthoDB" id="2143914at2759"/>
<dbReference type="CDD" id="cd00167">
    <property type="entry name" value="SANT"/>
    <property type="match status" value="2"/>
</dbReference>
<dbReference type="GO" id="GO:0000978">
    <property type="term" value="F:RNA polymerase II cis-regulatory region sequence-specific DNA binding"/>
    <property type="evidence" value="ECO:0007669"/>
    <property type="project" value="TreeGrafter"/>
</dbReference>
<dbReference type="PANTHER" id="PTHR45614:SF249">
    <property type="entry name" value="OS03G0236300 PROTEIN"/>
    <property type="match status" value="1"/>
</dbReference>
<proteinExistence type="predicted"/>
<feature type="domain" description="Myb-like" evidence="4">
    <location>
        <begin position="39"/>
        <end position="90"/>
    </location>
</feature>
<feature type="compositionally biased region" description="Polar residues" evidence="3">
    <location>
        <begin position="7"/>
        <end position="17"/>
    </location>
</feature>
<evidence type="ECO:0000256" key="2">
    <source>
        <dbReference type="ARBA" id="ARBA00023125"/>
    </source>
</evidence>
<evidence type="ECO:0000313" key="7">
    <source>
        <dbReference type="RefSeq" id="XP_020107289.1"/>
    </source>
</evidence>
<dbReference type="RefSeq" id="XP_020107289.1">
    <property type="nucleotide sequence ID" value="XM_020251700.1"/>
</dbReference>
<evidence type="ECO:0000313" key="6">
    <source>
        <dbReference type="Proteomes" id="UP000515123"/>
    </source>
</evidence>
<dbReference type="PANTHER" id="PTHR45614">
    <property type="entry name" value="MYB PROTEIN-RELATED"/>
    <property type="match status" value="1"/>
</dbReference>
<sequence>MALSKHTVLTSSPSSAVCASEAKKEKGSQVPWSPPDAKKDKGSKVPWSPHEDKMLRALVKKHGAQSWSIICRNIPGRSAKSCRLRWCNHLLPGLNFKPFTPEEDSKIIELHRKYHNGWATIARHMPGRSDNAIKNRWNCTLKNRQRHEHEQPTKRKRSDDDHDDDGFGSKVAESWLPPKTPQWEEIEPAEICEPGCVSQKPPPPLELNFLAQDFSRWKKQVFDRQRDFTGFKFDHGIDDPMTALTLGYPGTPTESYSSDFSDEGRWKMESAIEY</sequence>
<reference evidence="7" key="2">
    <citation type="submission" date="2025-08" db="UniProtKB">
        <authorList>
            <consortium name="RefSeq"/>
        </authorList>
    </citation>
    <scope>IDENTIFICATION</scope>
    <source>
        <tissue evidence="7">Leaf</tissue>
    </source>
</reference>
<evidence type="ECO:0000259" key="5">
    <source>
        <dbReference type="PROSITE" id="PS51294"/>
    </source>
</evidence>
<dbReference type="FunFam" id="1.10.10.60:FF:000010">
    <property type="entry name" value="Transcriptional activator Myb isoform A"/>
    <property type="match status" value="1"/>
</dbReference>
<name>A0A6P5GH60_ANACO</name>